<accession>A0A844FC67</accession>
<reference evidence="1 2" key="1">
    <citation type="submission" date="2019-08" db="EMBL/GenBank/DDBJ databases">
        <title>In-depth cultivation of the pig gut microbiome towards novel bacterial diversity and tailored functional studies.</title>
        <authorList>
            <person name="Wylensek D."/>
            <person name="Hitch T.C.A."/>
            <person name="Clavel T."/>
        </authorList>
    </citation>
    <scope>NUCLEOTIDE SEQUENCE [LARGE SCALE GENOMIC DNA]</scope>
    <source>
        <strain evidence="1 2">BL-389-WT-3D</strain>
    </source>
</reference>
<gene>
    <name evidence="1" type="ORF">FYJ37_11665</name>
</gene>
<dbReference type="GeneID" id="62694932"/>
<dbReference type="Pfam" id="PF14249">
    <property type="entry name" value="Tocopherol_cycl"/>
    <property type="match status" value="1"/>
</dbReference>
<dbReference type="GO" id="GO:0009976">
    <property type="term" value="F:tocopherol cyclase activity"/>
    <property type="evidence" value="ECO:0007669"/>
    <property type="project" value="InterPro"/>
</dbReference>
<evidence type="ECO:0000313" key="2">
    <source>
        <dbReference type="Proteomes" id="UP000462363"/>
    </source>
</evidence>
<name>A0A844FC67_CLOSV</name>
<dbReference type="PANTHER" id="PTHR35309">
    <property type="match status" value="1"/>
</dbReference>
<dbReference type="SUPFAM" id="SSF159245">
    <property type="entry name" value="AttH-like"/>
    <property type="match status" value="1"/>
</dbReference>
<evidence type="ECO:0008006" key="3">
    <source>
        <dbReference type="Google" id="ProtNLM"/>
    </source>
</evidence>
<dbReference type="InterPro" id="IPR025893">
    <property type="entry name" value="Tocopherol_cyclase"/>
</dbReference>
<sequence>MTRYYHGKKKKYPYFEGWYLKHQAEGRMIAFIPAIHADEQGKWTASIQMITEEGSWCFFYPASQCTIERRRFRVMIGENLFTEKGTWVNLKNKDVSIYGNISYGPFARLKKDIMGPFKRVPFLECNHGVLSMMHRTRGGLMVNGREVDLNEGLGYIETDWGSSFPKEYLWTQCIFTEKKRGSLMLSVADVPIGRWSFRGCICQIEIPGRTLRIATYLGAKVRRLSASEAVVRQGKLCLKVTKLGERSYGLSAPRQGSMTRIIRESPVCRIRYQLWEKGNQVFDIVDNHASFEYVKDAK</sequence>
<comment type="caution">
    <text evidence="1">The sequence shown here is derived from an EMBL/GenBank/DDBJ whole genome shotgun (WGS) entry which is preliminary data.</text>
</comment>
<dbReference type="Proteomes" id="UP000462363">
    <property type="component" value="Unassembled WGS sequence"/>
</dbReference>
<protein>
    <recommendedName>
        <fullName evidence="3">Tocopherol cyclase</fullName>
    </recommendedName>
</protein>
<organism evidence="1 2">
    <name type="scientific">Clostridium scindens (strain JCM 10418 / VPI 12708)</name>
    <dbReference type="NCBI Taxonomy" id="29347"/>
    <lineage>
        <taxon>Bacteria</taxon>
        <taxon>Bacillati</taxon>
        <taxon>Bacillota</taxon>
        <taxon>Clostridia</taxon>
        <taxon>Lachnospirales</taxon>
        <taxon>Lachnospiraceae</taxon>
    </lineage>
</organism>
<dbReference type="RefSeq" id="WP_004607476.1">
    <property type="nucleotide sequence ID" value="NZ_AP025569.1"/>
</dbReference>
<dbReference type="AlphaFoldDB" id="A0A844FC67"/>
<evidence type="ECO:0000313" key="1">
    <source>
        <dbReference type="EMBL" id="MSS40991.1"/>
    </source>
</evidence>
<dbReference type="EMBL" id="VUMB01000023">
    <property type="protein sequence ID" value="MSS40991.1"/>
    <property type="molecule type" value="Genomic_DNA"/>
</dbReference>
<proteinExistence type="predicted"/>
<dbReference type="PANTHER" id="PTHR35309:SF4">
    <property type="entry name" value="TOCOPHEROL CYCLASE"/>
    <property type="match status" value="1"/>
</dbReference>